<evidence type="ECO:0000313" key="2">
    <source>
        <dbReference type="EMBL" id="KAF3329916.1"/>
    </source>
</evidence>
<dbReference type="AlphaFoldDB" id="A0A833R4Q0"/>
<comment type="caution">
    <text evidence="2">The sequence shown here is derived from an EMBL/GenBank/DDBJ whole genome shotgun (WGS) entry which is preliminary data.</text>
</comment>
<accession>A0A833R4Q0</accession>
<proteinExistence type="predicted"/>
<sequence>MMATSIELPTKREHEHEHEGGEEEAWKKAKTEEEAWSDDESEKKDEVREYQLFFLQLTGDRDRAARISSEKDLLEVLSDDEMQEFWGMYRHKGWHILPNSGGLSDYQRLAIYHSDDDPYYVYGHYCFSYDFDYKYQQFTKELNETVQWDATMSDACVIAEGIWEKHLKEVAIDLKLVDESICTAIYLANVRQEAKELTSLFVDLYKREVDGADFVPALKAIIEEKGFECYPLSKVHIEKAFKEDEGPRPLGAWPLGRIRFMYDDMKQYIDIPRITSLEDISLKDLISRYFEDRPMSGGESYIDYVKHKIRVARELGILEVGGSLPWWVNLSKHVNTDT</sequence>
<reference evidence="2" key="1">
    <citation type="submission" date="2020-01" db="EMBL/GenBank/DDBJ databases">
        <title>Genome sequence of Kobresia littledalei, the first chromosome-level genome in the family Cyperaceae.</title>
        <authorList>
            <person name="Qu G."/>
        </authorList>
    </citation>
    <scope>NUCLEOTIDE SEQUENCE</scope>
    <source>
        <strain evidence="2">C.B.Clarke</strain>
        <tissue evidence="2">Leaf</tissue>
    </source>
</reference>
<keyword evidence="3" id="KW-1185">Reference proteome</keyword>
<evidence type="ECO:0000313" key="3">
    <source>
        <dbReference type="Proteomes" id="UP000623129"/>
    </source>
</evidence>
<dbReference type="Proteomes" id="UP000623129">
    <property type="component" value="Unassembled WGS sequence"/>
</dbReference>
<feature type="region of interest" description="Disordered" evidence="1">
    <location>
        <begin position="1"/>
        <end position="44"/>
    </location>
</feature>
<organism evidence="2 3">
    <name type="scientific">Carex littledalei</name>
    <dbReference type="NCBI Taxonomy" id="544730"/>
    <lineage>
        <taxon>Eukaryota</taxon>
        <taxon>Viridiplantae</taxon>
        <taxon>Streptophyta</taxon>
        <taxon>Embryophyta</taxon>
        <taxon>Tracheophyta</taxon>
        <taxon>Spermatophyta</taxon>
        <taxon>Magnoliopsida</taxon>
        <taxon>Liliopsida</taxon>
        <taxon>Poales</taxon>
        <taxon>Cyperaceae</taxon>
        <taxon>Cyperoideae</taxon>
        <taxon>Cariceae</taxon>
        <taxon>Carex</taxon>
        <taxon>Carex subgen. Euthyceras</taxon>
    </lineage>
</organism>
<name>A0A833R4Q0_9POAL</name>
<dbReference type="EMBL" id="SWLB01000014">
    <property type="protein sequence ID" value="KAF3329916.1"/>
    <property type="molecule type" value="Genomic_DNA"/>
</dbReference>
<evidence type="ECO:0000256" key="1">
    <source>
        <dbReference type="SAM" id="MobiDB-lite"/>
    </source>
</evidence>
<protein>
    <submittedName>
        <fullName evidence="2">Uncharacterized protein</fullName>
    </submittedName>
</protein>
<feature type="compositionally biased region" description="Basic and acidic residues" evidence="1">
    <location>
        <begin position="9"/>
        <end position="33"/>
    </location>
</feature>
<gene>
    <name evidence="2" type="ORF">FCM35_KLT05247</name>
</gene>